<feature type="compositionally biased region" description="Basic and acidic residues" evidence="2">
    <location>
        <begin position="53"/>
        <end position="64"/>
    </location>
</feature>
<evidence type="ECO:0000256" key="1">
    <source>
        <dbReference type="RuleBase" id="RU004915"/>
    </source>
</evidence>
<comment type="caution">
    <text evidence="3">The sequence shown here is derived from an EMBL/GenBank/DDBJ whole genome shotgun (WGS) entry which is preliminary data.</text>
</comment>
<comment type="catalytic activity">
    <reaction evidence="1">
        <text>Endohydrolysis of the N-glycosidic bond at one specific adenosine on the 28S rRNA.</text>
        <dbReference type="EC" id="3.2.2.22"/>
    </reaction>
</comment>
<name>A0A3L6RX18_PANMI</name>
<sequence>MGGAERQLSLRVSLITSGSRPWRRPRSSPCTVAFDLASSDDYGAFLTGIRDKLGNPRHVSHDRPVLPPAEPGVDSCRAGGSTSSSGRRRACSRSPPAPTTSTWRASRAPTGDGTWWELSHGTFPSRCSGLIPCAAPLGFRSTYRDLVGGAREVANVALGRRRMAEGVDALAARTRSGGAAERRLAKDALTVLLLMVHEATRFLDVAATVAGLMRPVAEEQHGKVWQLPYQPNTLNS</sequence>
<dbReference type="OrthoDB" id="618095at2759"/>
<dbReference type="EMBL" id="PQIB02000006">
    <property type="protein sequence ID" value="RLN11507.1"/>
    <property type="molecule type" value="Genomic_DNA"/>
</dbReference>
<comment type="similarity">
    <text evidence="1">Belongs to the ribosome-inactivating protein family.</text>
</comment>
<evidence type="ECO:0000256" key="2">
    <source>
        <dbReference type="SAM" id="MobiDB-lite"/>
    </source>
</evidence>
<dbReference type="AlphaFoldDB" id="A0A3L6RX18"/>
<dbReference type="Gene3D" id="3.40.420.10">
    <property type="entry name" value="Ricin (A subunit), domain 1"/>
    <property type="match status" value="2"/>
</dbReference>
<dbReference type="InterPro" id="IPR036041">
    <property type="entry name" value="Ribosome-inact_prot_sf"/>
</dbReference>
<gene>
    <name evidence="3" type="ORF">C2845_PM09G07350</name>
</gene>
<keyword evidence="1" id="KW-0611">Plant defense</keyword>
<dbReference type="Proteomes" id="UP000275267">
    <property type="component" value="Unassembled WGS sequence"/>
</dbReference>
<evidence type="ECO:0000313" key="4">
    <source>
        <dbReference type="Proteomes" id="UP000275267"/>
    </source>
</evidence>
<feature type="compositionally biased region" description="Low complexity" evidence="2">
    <location>
        <begin position="75"/>
        <end position="85"/>
    </location>
</feature>
<proteinExistence type="inferred from homology"/>
<dbReference type="GO" id="GO:0017148">
    <property type="term" value="P:negative regulation of translation"/>
    <property type="evidence" value="ECO:0007669"/>
    <property type="project" value="UniProtKB-KW"/>
</dbReference>
<evidence type="ECO:0000313" key="3">
    <source>
        <dbReference type="EMBL" id="RLN11507.1"/>
    </source>
</evidence>
<protein>
    <recommendedName>
        <fullName evidence="1">rRNA N-glycosylase</fullName>
        <ecNumber evidence="1">3.2.2.22</ecNumber>
    </recommendedName>
</protein>
<dbReference type="InterPro" id="IPR016138">
    <property type="entry name" value="Ribosome_inactivat_prot_sub1"/>
</dbReference>
<accession>A0A3L6RX18</accession>
<dbReference type="GO" id="GO:0090729">
    <property type="term" value="F:toxin activity"/>
    <property type="evidence" value="ECO:0007669"/>
    <property type="project" value="UniProtKB-KW"/>
</dbReference>
<dbReference type="InterPro" id="IPR001574">
    <property type="entry name" value="Ribosome_inactivat_prot"/>
</dbReference>
<dbReference type="GO" id="GO:0030598">
    <property type="term" value="F:rRNA N-glycosylase activity"/>
    <property type="evidence" value="ECO:0007669"/>
    <property type="project" value="UniProtKB-EC"/>
</dbReference>
<dbReference type="SUPFAM" id="SSF56371">
    <property type="entry name" value="Ribosome inactivating proteins (RIP)"/>
    <property type="match status" value="1"/>
</dbReference>
<dbReference type="Pfam" id="PF00161">
    <property type="entry name" value="RIP"/>
    <property type="match status" value="2"/>
</dbReference>
<organism evidence="3 4">
    <name type="scientific">Panicum miliaceum</name>
    <name type="common">Proso millet</name>
    <name type="synonym">Broomcorn millet</name>
    <dbReference type="NCBI Taxonomy" id="4540"/>
    <lineage>
        <taxon>Eukaryota</taxon>
        <taxon>Viridiplantae</taxon>
        <taxon>Streptophyta</taxon>
        <taxon>Embryophyta</taxon>
        <taxon>Tracheophyta</taxon>
        <taxon>Spermatophyta</taxon>
        <taxon>Magnoliopsida</taxon>
        <taxon>Liliopsida</taxon>
        <taxon>Poales</taxon>
        <taxon>Poaceae</taxon>
        <taxon>PACMAD clade</taxon>
        <taxon>Panicoideae</taxon>
        <taxon>Panicodae</taxon>
        <taxon>Paniceae</taxon>
        <taxon>Panicinae</taxon>
        <taxon>Panicum</taxon>
        <taxon>Panicum sect. Panicum</taxon>
    </lineage>
</organism>
<dbReference type="PANTHER" id="PTHR33453:SF27">
    <property type="entry name" value="RRNA N-GLYCOSYLASE"/>
    <property type="match status" value="1"/>
</dbReference>
<dbReference type="PANTHER" id="PTHR33453">
    <property type="match status" value="1"/>
</dbReference>
<keyword evidence="1" id="KW-0800">Toxin</keyword>
<keyword evidence="1 3" id="KW-0652">Protein synthesis inhibitor</keyword>
<dbReference type="EC" id="3.2.2.22" evidence="1"/>
<reference evidence="4" key="1">
    <citation type="journal article" date="2019" name="Nat. Commun.">
        <title>The genome of broomcorn millet.</title>
        <authorList>
            <person name="Zou C."/>
            <person name="Miki D."/>
            <person name="Li D."/>
            <person name="Tang Q."/>
            <person name="Xiao L."/>
            <person name="Rajput S."/>
            <person name="Deng P."/>
            <person name="Jia W."/>
            <person name="Huang R."/>
            <person name="Zhang M."/>
            <person name="Sun Y."/>
            <person name="Hu J."/>
            <person name="Fu X."/>
            <person name="Schnable P.S."/>
            <person name="Li F."/>
            <person name="Zhang H."/>
            <person name="Feng B."/>
            <person name="Zhu X."/>
            <person name="Liu R."/>
            <person name="Schnable J.C."/>
            <person name="Zhu J.-K."/>
            <person name="Zhang H."/>
        </authorList>
    </citation>
    <scope>NUCLEOTIDE SEQUENCE [LARGE SCALE GENOMIC DNA]</scope>
</reference>
<keyword evidence="4" id="KW-1185">Reference proteome</keyword>
<dbReference type="GO" id="GO:0006952">
    <property type="term" value="P:defense response"/>
    <property type="evidence" value="ECO:0007669"/>
    <property type="project" value="UniProtKB-KW"/>
</dbReference>
<keyword evidence="1" id="KW-0378">Hydrolase</keyword>
<dbReference type="STRING" id="4540.A0A3L6RX18"/>
<feature type="region of interest" description="Disordered" evidence="2">
    <location>
        <begin position="53"/>
        <end position="109"/>
    </location>
</feature>